<protein>
    <recommendedName>
        <fullName evidence="4">F-box domain-containing protein</fullName>
    </recommendedName>
</protein>
<name>A0A9W8N0K2_9AGAR</name>
<organism evidence="2 3">
    <name type="scientific">Agrocybe chaxingu</name>
    <dbReference type="NCBI Taxonomy" id="84603"/>
    <lineage>
        <taxon>Eukaryota</taxon>
        <taxon>Fungi</taxon>
        <taxon>Dikarya</taxon>
        <taxon>Basidiomycota</taxon>
        <taxon>Agaricomycotina</taxon>
        <taxon>Agaricomycetes</taxon>
        <taxon>Agaricomycetidae</taxon>
        <taxon>Agaricales</taxon>
        <taxon>Agaricineae</taxon>
        <taxon>Strophariaceae</taxon>
        <taxon>Agrocybe</taxon>
    </lineage>
</organism>
<proteinExistence type="predicted"/>
<dbReference type="Proteomes" id="UP001148786">
    <property type="component" value="Unassembled WGS sequence"/>
</dbReference>
<evidence type="ECO:0000313" key="3">
    <source>
        <dbReference type="Proteomes" id="UP001148786"/>
    </source>
</evidence>
<feature type="region of interest" description="Disordered" evidence="1">
    <location>
        <begin position="90"/>
        <end position="118"/>
    </location>
</feature>
<keyword evidence="3" id="KW-1185">Reference proteome</keyword>
<reference evidence="2" key="1">
    <citation type="submission" date="2022-07" db="EMBL/GenBank/DDBJ databases">
        <title>Genome Sequence of Agrocybe chaxingu.</title>
        <authorList>
            <person name="Buettner E."/>
        </authorList>
    </citation>
    <scope>NUCLEOTIDE SEQUENCE</scope>
    <source>
        <strain evidence="2">MP-N11</strain>
    </source>
</reference>
<sequence length="429" mass="48326">MRPITLPNELWLSIADLVPPRERPKLVGVNRLFFNMIMNELYGQLSFISADPRIFADKLRSLQGPTGTMGDRVRVLTVWPAAVRDAIRAVESPKAKKAQEDKRPATRQGHNRTGSASQLFQRGRQYVGELLRHPRSQSPIPWVLPPSQESIPSPEERLHMFLDAVKNLTKVEQYEISWYVDKGGKEYGWKFAFFGQIWTSIGPNLRRLTIDAQLFKMPDILSTTGPLPRLEELDLTLRNEAVGEDPYETTLVSRNSTVVPAPGTRILRALRAVPEPHEIIIDHAARRPPPVRLRGLPVIPPRPPPDTRFVYTVLALLPRRPDDGFRKADGTGHLLYTDIILPVVHSLEYGLRLPIPRWGPHPMLSAVAKMCTESMTSLTLTDRSLTIEEAKTVLGVFPSWRLKKLSLFARLLSPQLIDAIAHACPVSAH</sequence>
<evidence type="ECO:0000313" key="2">
    <source>
        <dbReference type="EMBL" id="KAJ3516430.1"/>
    </source>
</evidence>
<evidence type="ECO:0008006" key="4">
    <source>
        <dbReference type="Google" id="ProtNLM"/>
    </source>
</evidence>
<feature type="compositionally biased region" description="Basic and acidic residues" evidence="1">
    <location>
        <begin position="90"/>
        <end position="104"/>
    </location>
</feature>
<dbReference type="EMBL" id="JANKHO010000055">
    <property type="protein sequence ID" value="KAJ3516430.1"/>
    <property type="molecule type" value="Genomic_DNA"/>
</dbReference>
<accession>A0A9W8N0K2</accession>
<gene>
    <name evidence="2" type="ORF">NLJ89_g1133</name>
</gene>
<dbReference type="OrthoDB" id="2915292at2759"/>
<comment type="caution">
    <text evidence="2">The sequence shown here is derived from an EMBL/GenBank/DDBJ whole genome shotgun (WGS) entry which is preliminary data.</text>
</comment>
<dbReference type="AlphaFoldDB" id="A0A9W8N0K2"/>
<evidence type="ECO:0000256" key="1">
    <source>
        <dbReference type="SAM" id="MobiDB-lite"/>
    </source>
</evidence>